<name>Q3U112_MOUSE</name>
<reference evidence="1" key="4">
    <citation type="journal article" date="2001" name="Nature">
        <title>Functional annotation of a full-length mouse cDNA collection.</title>
        <authorList>
            <consortium name="The RIKEN Genome Exploration Research Group Phase II Team and the FANTOM Consortium"/>
        </authorList>
    </citation>
    <scope>NUCLEOTIDE SEQUENCE</scope>
    <source>
        <strain evidence="1">NOD</strain>
        <tissue evidence="1">Activated spleen</tissue>
    </source>
</reference>
<organism evidence="1">
    <name type="scientific">Mus musculus</name>
    <name type="common">Mouse</name>
    <dbReference type="NCBI Taxonomy" id="10090"/>
    <lineage>
        <taxon>Eukaryota</taxon>
        <taxon>Metazoa</taxon>
        <taxon>Chordata</taxon>
        <taxon>Craniata</taxon>
        <taxon>Vertebrata</taxon>
        <taxon>Euteleostomi</taxon>
        <taxon>Mammalia</taxon>
        <taxon>Eutheria</taxon>
        <taxon>Euarchontoglires</taxon>
        <taxon>Glires</taxon>
        <taxon>Rodentia</taxon>
        <taxon>Myomorpha</taxon>
        <taxon>Muroidea</taxon>
        <taxon>Muridae</taxon>
        <taxon>Murinae</taxon>
        <taxon>Mus</taxon>
        <taxon>Mus</taxon>
    </lineage>
</organism>
<reference evidence="1" key="8">
    <citation type="journal article" date="2005" name="Science">
        <title>Antisense Transcription in the Mammalian Transcriptome.</title>
        <authorList>
            <consortium name="RIKEN Genome Exploration Research Group and Genome Science Group (Genome Network Project Core Group) and the FANTOM Consortium"/>
        </authorList>
    </citation>
    <scope>NUCLEOTIDE SEQUENCE</scope>
    <source>
        <strain evidence="1">NOD</strain>
        <tissue evidence="1">Activated spleen</tissue>
    </source>
</reference>
<reference evidence="1" key="3">
    <citation type="journal article" date="2000" name="Genome Res.">
        <title>RIKEN integrated sequence analysis (RISA) system--384-format sequencing pipeline with 384 multicapillary sequencer.</title>
        <authorList>
            <person name="Shibata K."/>
            <person name="Itoh M."/>
            <person name="Aizawa K."/>
            <person name="Nagaoka S."/>
            <person name="Sasaki N."/>
            <person name="Carninci P."/>
            <person name="Konno H."/>
            <person name="Akiyama J."/>
            <person name="Nishi K."/>
            <person name="Kitsunai T."/>
            <person name="Tashiro H."/>
            <person name="Itoh M."/>
            <person name="Sumi N."/>
            <person name="Ishii Y."/>
            <person name="Nakamura S."/>
            <person name="Hazama M."/>
            <person name="Nishine T."/>
            <person name="Harada A."/>
            <person name="Yamamoto R."/>
            <person name="Matsumoto H."/>
            <person name="Sakaguchi S."/>
            <person name="Ikegami T."/>
            <person name="Kashiwagi K."/>
            <person name="Fujiwake S."/>
            <person name="Inoue K."/>
            <person name="Togawa Y."/>
            <person name="Izawa M."/>
            <person name="Ohara E."/>
            <person name="Watahiki M."/>
            <person name="Yoneda Y."/>
            <person name="Ishikawa T."/>
            <person name="Ozawa K."/>
            <person name="Tanaka T."/>
            <person name="Matsuura S."/>
            <person name="Kawai J."/>
            <person name="Okazaki Y."/>
            <person name="Muramatsu M."/>
            <person name="Inoue Y."/>
            <person name="Kira A."/>
            <person name="Hayashizaki Y."/>
        </authorList>
    </citation>
    <scope>NUCLEOTIDE SEQUENCE</scope>
    <source>
        <strain evidence="1">NOD</strain>
        <tissue evidence="1">Activated spleen</tissue>
    </source>
</reference>
<reference evidence="1" key="1">
    <citation type="journal article" date="1999" name="Methods Enzymol.">
        <title>High-efficiency full-length cDNA cloning.</title>
        <authorList>
            <person name="Carninci P."/>
            <person name="Hayashizaki Y."/>
        </authorList>
    </citation>
    <scope>NUCLEOTIDE SEQUENCE</scope>
    <source>
        <strain evidence="1">NOD</strain>
        <tissue evidence="1">Activated spleen</tissue>
    </source>
</reference>
<reference evidence="1" key="5">
    <citation type="journal article" date="2002" name="Nature">
        <title>Analysis of the mouse transcriptome based on functional annotation of 60,770 full-length cDNAs.</title>
        <authorList>
            <consortium name="The FANTOM Consortium and the RIKEN Genome Exploration Research Group Phase I and II Team"/>
        </authorList>
    </citation>
    <scope>NUCLEOTIDE SEQUENCE</scope>
    <source>
        <strain evidence="1">NOD</strain>
        <tissue evidence="1">Activated spleen</tissue>
    </source>
</reference>
<evidence type="ECO:0000313" key="2">
    <source>
        <dbReference type="MGI" id="MGI:3642027"/>
    </source>
</evidence>
<evidence type="ECO:0000313" key="1">
    <source>
        <dbReference type="EMBL" id="BAE33688.1"/>
    </source>
</evidence>
<proteinExistence type="evidence at transcript level"/>
<reference evidence="1" key="2">
    <citation type="journal article" date="2000" name="Genome Res.">
        <title>Normalization and subtraction of cap-trapper-selected cDNAs to prepare full-length cDNA libraries for rapid discovery of new genes.</title>
        <authorList>
            <person name="Carninci P."/>
            <person name="Shibata Y."/>
            <person name="Hayatsu N."/>
            <person name="Sugahara Y."/>
            <person name="Shibata K."/>
            <person name="Itoh M."/>
            <person name="Konno H."/>
            <person name="Okazaki Y."/>
            <person name="Muramatsu M."/>
            <person name="Hayashizaki Y."/>
        </authorList>
    </citation>
    <scope>NUCLEOTIDE SEQUENCE</scope>
    <source>
        <strain evidence="1">NOD</strain>
        <tissue evidence="1">Activated spleen</tissue>
    </source>
</reference>
<reference evidence="1" key="7">
    <citation type="journal article" date="2005" name="Science">
        <title>The Transcriptional Landscape of the Mammalian Genome.</title>
        <authorList>
            <consortium name="The FANTOM Consortium"/>
            <consortium name="Riken Genome Exploration Research Group and Genome Science Group (Genome Network Project Core Group)"/>
        </authorList>
    </citation>
    <scope>NUCLEOTIDE SEQUENCE</scope>
    <source>
        <strain evidence="1">NOD</strain>
        <tissue evidence="1">Activated spleen</tissue>
    </source>
</reference>
<dbReference type="EMBL" id="AK156365">
    <property type="protein sequence ID" value="BAE33688.1"/>
    <property type="molecule type" value="mRNA"/>
</dbReference>
<protein>
    <submittedName>
        <fullName evidence="1">Uncharacterized protein</fullName>
    </submittedName>
</protein>
<dbReference type="MGI" id="MGI:3642027">
    <property type="gene designation" value="Gm10838"/>
</dbReference>
<gene>
    <name evidence="2" type="primary">Gm10838</name>
</gene>
<dbReference type="AlphaFoldDB" id="Q3U112"/>
<reference evidence="1" key="6">
    <citation type="submission" date="2004-03" db="EMBL/GenBank/DDBJ databases">
        <authorList>
            <person name="Arakawa T."/>
            <person name="Carninci P."/>
            <person name="Fukuda S."/>
            <person name="Hashizume W."/>
            <person name="Hayashida K."/>
            <person name="Hori F."/>
            <person name="Iida J."/>
            <person name="Imamura K."/>
            <person name="Imotani K."/>
            <person name="Itoh M."/>
            <person name="Kanagawa S."/>
            <person name="Kawai J."/>
            <person name="Kojima M."/>
            <person name="Konno H."/>
            <person name="Murata M."/>
            <person name="Nakamura M."/>
            <person name="Ninomiya N."/>
            <person name="Nishiyori H."/>
            <person name="Nomura K."/>
            <person name="Ohno M."/>
            <person name="Sakazume N."/>
            <person name="Sano H."/>
            <person name="Sasaki D."/>
            <person name="Shibata K."/>
            <person name="Shiraki T."/>
            <person name="Tagami M."/>
            <person name="Tagami Y."/>
            <person name="Waki K."/>
            <person name="Watahiki A."/>
            <person name="Muramatsu M."/>
            <person name="Hayashizaki Y."/>
        </authorList>
    </citation>
    <scope>NUCLEOTIDE SEQUENCE</scope>
    <source>
        <strain evidence="1">NOD</strain>
        <tissue evidence="1">Activated spleen</tissue>
    </source>
</reference>
<sequence length="126" mass="14049">MYFIVCPQLFNRLLIPQPQSRWTLLLSPQPLVPPMLLWSGRQCASSSPSSLPMTFRKNQVPVDALALGECLLHPGPGHTLPLLFDPVINSVLHIRIFGRDLVHLSQGSSKIGLDFEPSFPLQRLLS</sequence>
<dbReference type="AGR" id="MGI:3642027"/>
<accession>Q3U112</accession>